<proteinExistence type="predicted"/>
<keyword evidence="6" id="KW-1185">Reference proteome</keyword>
<dbReference type="PANTHER" id="PTHR40038:SF1">
    <property type="entry name" value="MEMBRANE-ASSOCIATED PROTEIN TCAA"/>
    <property type="match status" value="1"/>
</dbReference>
<dbReference type="Proteomes" id="UP001493487">
    <property type="component" value="Unassembled WGS sequence"/>
</dbReference>
<evidence type="ECO:0000259" key="2">
    <source>
        <dbReference type="Pfam" id="PF22813"/>
    </source>
</evidence>
<keyword evidence="1" id="KW-0812">Transmembrane</keyword>
<feature type="domain" description="TcaA 4th" evidence="3">
    <location>
        <begin position="180"/>
        <end position="237"/>
    </location>
</feature>
<organism evidence="5 6">
    <name type="scientific">Cohnella silvisoli</name>
    <dbReference type="NCBI Taxonomy" id="2873699"/>
    <lineage>
        <taxon>Bacteria</taxon>
        <taxon>Bacillati</taxon>
        <taxon>Bacillota</taxon>
        <taxon>Bacilli</taxon>
        <taxon>Bacillales</taxon>
        <taxon>Paenibacillaceae</taxon>
        <taxon>Cohnella</taxon>
    </lineage>
</organism>
<name>A0ABV1KLZ5_9BACL</name>
<gene>
    <name evidence="5" type="ORF">QJS35_01680</name>
</gene>
<dbReference type="Pfam" id="PF22813">
    <property type="entry name" value="TcaA_2nd"/>
    <property type="match status" value="1"/>
</dbReference>
<evidence type="ECO:0008006" key="7">
    <source>
        <dbReference type="Google" id="ProtNLM"/>
    </source>
</evidence>
<comment type="caution">
    <text evidence="5">The sequence shown here is derived from an EMBL/GenBank/DDBJ whole genome shotgun (WGS) entry which is preliminary data.</text>
</comment>
<evidence type="ECO:0000256" key="1">
    <source>
        <dbReference type="SAM" id="Phobius"/>
    </source>
</evidence>
<keyword evidence="1" id="KW-0472">Membrane</keyword>
<evidence type="ECO:0000259" key="3">
    <source>
        <dbReference type="Pfam" id="PF22820"/>
    </source>
</evidence>
<protein>
    <recommendedName>
        <fullName evidence="7">PEGA domain-containing protein</fullName>
    </recommendedName>
</protein>
<evidence type="ECO:0000313" key="5">
    <source>
        <dbReference type="EMBL" id="MEQ4481098.1"/>
    </source>
</evidence>
<accession>A0ABV1KLZ5</accession>
<feature type="domain" description="TcaA second" evidence="2">
    <location>
        <begin position="75"/>
        <end position="175"/>
    </location>
</feature>
<keyword evidence="1" id="KW-1133">Transmembrane helix</keyword>
<evidence type="ECO:0000313" key="6">
    <source>
        <dbReference type="Proteomes" id="UP001493487"/>
    </source>
</evidence>
<dbReference type="Pfam" id="PF22820">
    <property type="entry name" value="TcaA_3rd_4th"/>
    <property type="match status" value="2"/>
</dbReference>
<dbReference type="RefSeq" id="WP_232182420.1">
    <property type="nucleotide sequence ID" value="NZ_JAIOAP010000001.1"/>
</dbReference>
<feature type="domain" description="TcaA 4th" evidence="3">
    <location>
        <begin position="255"/>
        <end position="323"/>
    </location>
</feature>
<evidence type="ECO:0000259" key="4">
    <source>
        <dbReference type="Pfam" id="PF25155"/>
    </source>
</evidence>
<dbReference type="InterPro" id="IPR056902">
    <property type="entry name" value="NTF2_YvbJ"/>
</dbReference>
<dbReference type="PANTHER" id="PTHR40038">
    <property type="entry name" value="MEMBRANE-ASSOCIATED PROTEIN TCAA"/>
    <property type="match status" value="1"/>
</dbReference>
<reference evidence="5 6" key="1">
    <citation type="journal article" date="2023" name="Genome Announc.">
        <title>Pan-Genome Analyses of the Genus Cohnella and Proposal of the Novel Species Cohnella silvisoli sp. nov., Isolated from Forest Soil.</title>
        <authorList>
            <person name="Wang C."/>
            <person name="Mao L."/>
            <person name="Bao G."/>
            <person name="Zhu H."/>
        </authorList>
    </citation>
    <scope>NUCLEOTIDE SEQUENCE [LARGE SCALE GENOMIC DNA]</scope>
    <source>
        <strain evidence="5 6">NL03-T5-1</strain>
    </source>
</reference>
<feature type="transmembrane region" description="Helical" evidence="1">
    <location>
        <begin position="47"/>
        <end position="66"/>
    </location>
</feature>
<sequence length="470" mass="52266">MESDYAFCPECGASAAQDAEPQSQIEAAIPQSIPQSRKPMIVLSKKAKILIGSALLIVVLAVGAYLTGKYLTDENRLIDRFEKAVEDGNGDKLYDLLSASNKENRFDQKAADGIAHYLKSNPDALIQVTDQLKRQAKLLQSGDVEALGNADDVTFVYLHKKDKRRWLFYKDYELIVKRYMVPVQTNYEGAKILVDGKEVGAATGEESVIEVGPLLPGEYDMKAVYEGEYTTLENKQKVLLFPMESTPKTVRLELEGHYVNVYSNNNKARIFINGKDIGLVVADGQQIGPIVVDGSNKMYLEAEYPWGKMKSAEHPIDSDQMEVNMGGLNESAKEDIMASAHDFVTSWTQSLQEMDASKLKNASAEWTANISDYIGVMKANAQKYKGSINRMTFDLDSFVLIPLEDGGYSAQVNVQVDYSEITYYMEDKAPAPIDGTIYTSYELVYDGGRWLVSSWSSVNGIGTEHTKVYK</sequence>
<dbReference type="Pfam" id="PF25155">
    <property type="entry name" value="NTF2_YvbJ"/>
    <property type="match status" value="1"/>
</dbReference>
<dbReference type="InterPro" id="IPR054529">
    <property type="entry name" value="TcaA_2nd"/>
</dbReference>
<dbReference type="InterPro" id="IPR054530">
    <property type="entry name" value="TcaA_4th"/>
</dbReference>
<dbReference type="EMBL" id="JASKHM010000001">
    <property type="protein sequence ID" value="MEQ4481098.1"/>
    <property type="molecule type" value="Genomic_DNA"/>
</dbReference>
<feature type="domain" description="YvbJ-like NTF2-like" evidence="4">
    <location>
        <begin position="336"/>
        <end position="456"/>
    </location>
</feature>